<reference evidence="3" key="1">
    <citation type="submission" date="2014-06" db="EMBL/GenBank/DDBJ databases">
        <authorList>
            <person name="Ju J."/>
            <person name="Zhang J."/>
        </authorList>
    </citation>
    <scope>NUCLEOTIDE SEQUENCE</scope>
    <source>
        <strain evidence="3">SscI8</strain>
    </source>
</reference>
<dbReference type="AlphaFoldDB" id="A0A127Z489"/>
<evidence type="ECO:0000256" key="1">
    <source>
        <dbReference type="SAM" id="MobiDB-lite"/>
    </source>
</evidence>
<keyword evidence="2" id="KW-0732">Signal</keyword>
<dbReference type="EMBL" id="LK056687">
    <property type="protein sequence ID" value="CDR88701.1"/>
    <property type="molecule type" value="Genomic_DNA"/>
</dbReference>
<name>A0A127Z489_9BASI</name>
<accession>A0A127Z489</accession>
<gene>
    <name evidence="3" type="ORF">SPSC_05533</name>
</gene>
<evidence type="ECO:0000256" key="2">
    <source>
        <dbReference type="SAM" id="SignalP"/>
    </source>
</evidence>
<proteinExistence type="predicted"/>
<dbReference type="OrthoDB" id="2505950at2759"/>
<protein>
    <submittedName>
        <fullName evidence="3">Related to MTR2-mRNA export protein</fullName>
    </submittedName>
</protein>
<feature type="chain" id="PRO_5007281091" evidence="2">
    <location>
        <begin position="25"/>
        <end position="100"/>
    </location>
</feature>
<organism evidence="3">
    <name type="scientific">Sporisorium scitamineum</name>
    <dbReference type="NCBI Taxonomy" id="49012"/>
    <lineage>
        <taxon>Eukaryota</taxon>
        <taxon>Fungi</taxon>
        <taxon>Dikarya</taxon>
        <taxon>Basidiomycota</taxon>
        <taxon>Ustilaginomycotina</taxon>
        <taxon>Ustilaginomycetes</taxon>
        <taxon>Ustilaginales</taxon>
        <taxon>Ustilaginaceae</taxon>
        <taxon>Sporisorium</taxon>
    </lineage>
</organism>
<feature type="signal peptide" evidence="2">
    <location>
        <begin position="1"/>
        <end position="24"/>
    </location>
</feature>
<feature type="region of interest" description="Disordered" evidence="1">
    <location>
        <begin position="27"/>
        <end position="52"/>
    </location>
</feature>
<evidence type="ECO:0000313" key="3">
    <source>
        <dbReference type="EMBL" id="CDR88701.1"/>
    </source>
</evidence>
<sequence>MITDLLLLLLLFALLFGILKLVSAVSAHPSSSSSTPSTTTTSSSSSSTSSIDWQNGQLNLVTNRRPVTQQDLLERASTAGAEGGRFVGRHAESFSFGKHD</sequence>
<feature type="compositionally biased region" description="Low complexity" evidence="1">
    <location>
        <begin position="29"/>
        <end position="50"/>
    </location>
</feature>